<proteinExistence type="predicted"/>
<sequence>MEINFGGDWMRKWKIIIAIGCLIMIGYIGFTYFQIKQTAKERPPKNVPYLIILGAKVKGDKMSKALYERAKTGLVYLQDNPQTKVIVTGGQGADEKISEAEAARRFFVEQGIDKERILIEKRSVTTYENIKFSKKLYNVKEAVIVSNDFHVFRAIKLSEGLGIKSYPLAAETPKVVKAKLYGREYLAILKWRITGK</sequence>
<dbReference type="PANTHER" id="PTHR30336">
    <property type="entry name" value="INNER MEMBRANE PROTEIN, PROBABLE PERMEASE"/>
    <property type="match status" value="1"/>
</dbReference>
<feature type="transmembrane region" description="Helical" evidence="1">
    <location>
        <begin position="15"/>
        <end position="35"/>
    </location>
</feature>
<keyword evidence="4" id="KW-1185">Reference proteome</keyword>
<comment type="caution">
    <text evidence="3">The sequence shown here is derived from an EMBL/GenBank/DDBJ whole genome shotgun (WGS) entry which is preliminary data.</text>
</comment>
<keyword evidence="1" id="KW-0472">Membrane</keyword>
<dbReference type="GO" id="GO:0043164">
    <property type="term" value="P:Gram-negative-bacterium-type cell wall biogenesis"/>
    <property type="evidence" value="ECO:0007669"/>
    <property type="project" value="TreeGrafter"/>
</dbReference>
<dbReference type="InterPro" id="IPR051599">
    <property type="entry name" value="Cell_Envelope_Assoc"/>
</dbReference>
<gene>
    <name evidence="3" type="ORF">CWO92_07160</name>
</gene>
<keyword evidence="1" id="KW-0812">Transmembrane</keyword>
<name>A0A2N3LLI2_9BACI</name>
<dbReference type="GO" id="GO:0005886">
    <property type="term" value="C:plasma membrane"/>
    <property type="evidence" value="ECO:0007669"/>
    <property type="project" value="TreeGrafter"/>
</dbReference>
<dbReference type="PANTHER" id="PTHR30336:SF4">
    <property type="entry name" value="ENVELOPE BIOGENESIS FACTOR ELYC"/>
    <property type="match status" value="1"/>
</dbReference>
<dbReference type="InterPro" id="IPR014729">
    <property type="entry name" value="Rossmann-like_a/b/a_fold"/>
</dbReference>
<dbReference type="EMBL" id="PIQO01000004">
    <property type="protein sequence ID" value="PKR85488.1"/>
    <property type="molecule type" value="Genomic_DNA"/>
</dbReference>
<protein>
    <submittedName>
        <fullName evidence="3">YdcF family protein</fullName>
    </submittedName>
</protein>
<keyword evidence="1" id="KW-1133">Transmembrane helix</keyword>
<feature type="domain" description="DUF218" evidence="2">
    <location>
        <begin position="49"/>
        <end position="186"/>
    </location>
</feature>
<dbReference type="Gene3D" id="3.40.50.620">
    <property type="entry name" value="HUPs"/>
    <property type="match status" value="1"/>
</dbReference>
<dbReference type="AlphaFoldDB" id="A0A2N3LLI2"/>
<accession>A0A2N3LLI2</accession>
<evidence type="ECO:0000313" key="4">
    <source>
        <dbReference type="Proteomes" id="UP000233440"/>
    </source>
</evidence>
<reference evidence="3 4" key="1">
    <citation type="submission" date="2017-11" db="EMBL/GenBank/DDBJ databases">
        <title>Bacillus camelliae sp. nov., isolated from pu'er tea.</title>
        <authorList>
            <person name="Niu L."/>
        </authorList>
    </citation>
    <scope>NUCLEOTIDE SEQUENCE [LARGE SCALE GENOMIC DNA]</scope>
    <source>
        <strain evidence="3 4">7578-1</strain>
    </source>
</reference>
<evidence type="ECO:0000259" key="2">
    <source>
        <dbReference type="Pfam" id="PF02698"/>
    </source>
</evidence>
<dbReference type="CDD" id="cd06259">
    <property type="entry name" value="YdcF-like"/>
    <property type="match status" value="1"/>
</dbReference>
<organism evidence="3 4">
    <name type="scientific">Heyndrickxia camelliae</name>
    <dbReference type="NCBI Taxonomy" id="1707093"/>
    <lineage>
        <taxon>Bacteria</taxon>
        <taxon>Bacillati</taxon>
        <taxon>Bacillota</taxon>
        <taxon>Bacilli</taxon>
        <taxon>Bacillales</taxon>
        <taxon>Bacillaceae</taxon>
        <taxon>Heyndrickxia</taxon>
    </lineage>
</organism>
<dbReference type="InterPro" id="IPR003848">
    <property type="entry name" value="DUF218"/>
</dbReference>
<dbReference type="Proteomes" id="UP000233440">
    <property type="component" value="Unassembled WGS sequence"/>
</dbReference>
<evidence type="ECO:0000313" key="3">
    <source>
        <dbReference type="EMBL" id="PKR85488.1"/>
    </source>
</evidence>
<dbReference type="GO" id="GO:0000270">
    <property type="term" value="P:peptidoglycan metabolic process"/>
    <property type="evidence" value="ECO:0007669"/>
    <property type="project" value="TreeGrafter"/>
</dbReference>
<dbReference type="Pfam" id="PF02698">
    <property type="entry name" value="DUF218"/>
    <property type="match status" value="1"/>
</dbReference>
<evidence type="ECO:0000256" key="1">
    <source>
        <dbReference type="SAM" id="Phobius"/>
    </source>
</evidence>